<comment type="caution">
    <text evidence="1">The sequence shown here is derived from an EMBL/GenBank/DDBJ whole genome shotgun (WGS) entry which is preliminary data.</text>
</comment>
<evidence type="ECO:0000313" key="1">
    <source>
        <dbReference type="EMBL" id="RHX84010.1"/>
    </source>
</evidence>
<gene>
    <name evidence="1" type="ORF">DLM78_18150</name>
</gene>
<dbReference type="EMBL" id="QHCS01000006">
    <property type="protein sequence ID" value="RHX84010.1"/>
    <property type="molecule type" value="Genomic_DNA"/>
</dbReference>
<protein>
    <submittedName>
        <fullName evidence="1">Uncharacterized protein</fullName>
    </submittedName>
</protein>
<evidence type="ECO:0000313" key="2">
    <source>
        <dbReference type="Proteomes" id="UP000266669"/>
    </source>
</evidence>
<name>A0A8B3CL90_9LEPT</name>
<dbReference type="Proteomes" id="UP000266669">
    <property type="component" value="Unassembled WGS sequence"/>
</dbReference>
<reference evidence="2" key="1">
    <citation type="submission" date="2018-05" db="EMBL/GenBank/DDBJ databases">
        <title>Leptospira yasudae sp. nov. and Leptospira stimsonii sp. nov., two pathogenic species of the genus Leptospira isolated from environmental sources.</title>
        <authorList>
            <person name="Casanovas-Massana A."/>
            <person name="Hamond C."/>
            <person name="Santos L.A."/>
            <person name="Hacker K.P."/>
            <person name="Balassiano I."/>
            <person name="Medeiros M.A."/>
            <person name="Reis M.G."/>
            <person name="Ko A.I."/>
            <person name="Wunder E.A."/>
        </authorList>
    </citation>
    <scope>NUCLEOTIDE SEQUENCE [LARGE SCALE GENOMIC DNA]</scope>
    <source>
        <strain evidence="2">AMB6-RJ</strain>
    </source>
</reference>
<proteinExistence type="predicted"/>
<dbReference type="AlphaFoldDB" id="A0A8B3CL90"/>
<sequence length="135" mass="16046">MRNCGSIGTEKNGSFLIIFSQNVRRHQIGFRGSSYVAFAKFKRKVETSPLKKIPAKKTWDRTEKSPVLEYERRSFLCINRIEKSSTFDSGYRNSRKESFPFATRWFRIWELDKSAKDCSRKTYDQFLLAKRIILW</sequence>
<accession>A0A8B3CL90</accession>
<organism evidence="1 2">
    <name type="scientific">Leptospira stimsonii</name>
    <dbReference type="NCBI Taxonomy" id="2202203"/>
    <lineage>
        <taxon>Bacteria</taxon>
        <taxon>Pseudomonadati</taxon>
        <taxon>Spirochaetota</taxon>
        <taxon>Spirochaetia</taxon>
        <taxon>Leptospirales</taxon>
        <taxon>Leptospiraceae</taxon>
        <taxon>Leptospira</taxon>
    </lineage>
</organism>